<name>A0A2M6W6T0_9BACT</name>
<evidence type="ECO:0000256" key="1">
    <source>
        <dbReference type="SAM" id="MobiDB-lite"/>
    </source>
</evidence>
<protein>
    <submittedName>
        <fullName evidence="2">Uncharacterized protein</fullName>
    </submittedName>
</protein>
<sequence>MASKYRGDSLIPHMEQVGVTPKDWKPSHISEFDPSLQGRQSFEENIPPTEKRGWSSVQRYQNELKRYSQPPTTEAINVAKIIAEEEMDIIRPSEIGFFDSNSYERKW</sequence>
<dbReference type="AlphaFoldDB" id="A0A2M6W6T0"/>
<organism evidence="2 3">
    <name type="scientific">Candidatus Magasanikbacteria bacterium CG10_big_fil_rev_8_21_14_0_10_36_32</name>
    <dbReference type="NCBI Taxonomy" id="1974646"/>
    <lineage>
        <taxon>Bacteria</taxon>
        <taxon>Candidatus Magasanikiibacteriota</taxon>
    </lineage>
</organism>
<reference evidence="3" key="1">
    <citation type="submission" date="2017-09" db="EMBL/GenBank/DDBJ databases">
        <title>Depth-based differentiation of microbial function through sediment-hosted aquifers and enrichment of novel symbionts in the deep terrestrial subsurface.</title>
        <authorList>
            <person name="Probst A.J."/>
            <person name="Ladd B."/>
            <person name="Jarett J.K."/>
            <person name="Geller-Mcgrath D.E."/>
            <person name="Sieber C.M.K."/>
            <person name="Emerson J.B."/>
            <person name="Anantharaman K."/>
            <person name="Thomas B.C."/>
            <person name="Malmstrom R."/>
            <person name="Stieglmeier M."/>
            <person name="Klingl A."/>
            <person name="Woyke T."/>
            <person name="Ryan C.M."/>
            <person name="Banfield J.F."/>
        </authorList>
    </citation>
    <scope>NUCLEOTIDE SEQUENCE [LARGE SCALE GENOMIC DNA]</scope>
</reference>
<proteinExistence type="predicted"/>
<comment type="caution">
    <text evidence="2">The sequence shown here is derived from an EMBL/GenBank/DDBJ whole genome shotgun (WGS) entry which is preliminary data.</text>
</comment>
<accession>A0A2M6W6T0</accession>
<evidence type="ECO:0000313" key="2">
    <source>
        <dbReference type="EMBL" id="PIT88467.1"/>
    </source>
</evidence>
<gene>
    <name evidence="2" type="ORF">COU29_01645</name>
</gene>
<evidence type="ECO:0000313" key="3">
    <source>
        <dbReference type="Proteomes" id="UP000231426"/>
    </source>
</evidence>
<feature type="region of interest" description="Disordered" evidence="1">
    <location>
        <begin position="31"/>
        <end position="55"/>
    </location>
</feature>
<dbReference type="EMBL" id="PFBV01000003">
    <property type="protein sequence ID" value="PIT88467.1"/>
    <property type="molecule type" value="Genomic_DNA"/>
</dbReference>
<dbReference type="Proteomes" id="UP000231426">
    <property type="component" value="Unassembled WGS sequence"/>
</dbReference>